<keyword evidence="2" id="KW-0328">Glycosyltransferase</keyword>
<gene>
    <name evidence="2" type="ORF">KW502_11300</name>
</gene>
<evidence type="ECO:0000313" key="2">
    <source>
        <dbReference type="EMBL" id="MBW2962383.1"/>
    </source>
</evidence>
<keyword evidence="2" id="KW-0808">Transferase</keyword>
<dbReference type="InterPro" id="IPR001296">
    <property type="entry name" value="Glyco_trans_1"/>
</dbReference>
<dbReference type="GO" id="GO:0016757">
    <property type="term" value="F:glycosyltransferase activity"/>
    <property type="evidence" value="ECO:0007669"/>
    <property type="project" value="UniProtKB-KW"/>
</dbReference>
<accession>A0ABS6W5H5</accession>
<name>A0ABS6W5H5_9FLAO</name>
<dbReference type="PANTHER" id="PTHR12526:SF595">
    <property type="entry name" value="BLL5217 PROTEIN"/>
    <property type="match status" value="1"/>
</dbReference>
<comment type="caution">
    <text evidence="2">The sequence shown here is derived from an EMBL/GenBank/DDBJ whole genome shotgun (WGS) entry which is preliminary data.</text>
</comment>
<evidence type="ECO:0000313" key="3">
    <source>
        <dbReference type="Proteomes" id="UP000719267"/>
    </source>
</evidence>
<dbReference type="Pfam" id="PF00534">
    <property type="entry name" value="Glycos_transf_1"/>
    <property type="match status" value="1"/>
</dbReference>
<dbReference type="EC" id="2.4.-.-" evidence="2"/>
<evidence type="ECO:0000259" key="1">
    <source>
        <dbReference type="Pfam" id="PF00534"/>
    </source>
</evidence>
<sequence length="357" mass="40992">MKIALLGPSEYVIKSQTENFVQEYTYALVTELVRKGYEVTFFGQYGSKLPCEVFSLNLDSIDWSYDHEVSSEVKSYAEIQHAYFEIFKYLQESNFDLIHNLSDQQIPVFTAQFLNIPTVTTLFNKPNGLLQSSVKLNQTQKNYYIAINHEIAHSWSGHSKIDDIVYNGINYNDWVYNASAETNTVILLHDINHQSGIENIIEAVKQSGFQLKIYGDLKDEDYYQNKLKPLFNKNISYIGEASKSNYQEELQKATIAVISKELFDRKSHFVLESLSSGTPVTILADTMNTDYLPDKCGVQVKSDNEQVLRNALISTTRKSRQACRDYVIDNFNFDKMVEEYIAFYHKVLAVEVASLEN</sequence>
<dbReference type="Proteomes" id="UP000719267">
    <property type="component" value="Unassembled WGS sequence"/>
</dbReference>
<protein>
    <submittedName>
        <fullName evidence="2">Glycosyltransferase</fullName>
        <ecNumber evidence="2">2.4.-.-</ecNumber>
    </submittedName>
</protein>
<dbReference type="PANTHER" id="PTHR12526">
    <property type="entry name" value="GLYCOSYLTRANSFERASE"/>
    <property type="match status" value="1"/>
</dbReference>
<proteinExistence type="predicted"/>
<dbReference type="RefSeq" id="WP_219040667.1">
    <property type="nucleotide sequence ID" value="NZ_JAHWDF010000012.1"/>
</dbReference>
<keyword evidence="3" id="KW-1185">Reference proteome</keyword>
<reference evidence="2 3" key="1">
    <citation type="submission" date="2021-07" db="EMBL/GenBank/DDBJ databases">
        <title>Mesonia aestuariivivens sp. nov., isolated from a tidal flat.</title>
        <authorList>
            <person name="Kim Y.-O."/>
            <person name="Yoon J.-H."/>
        </authorList>
    </citation>
    <scope>NUCLEOTIDE SEQUENCE [LARGE SCALE GENOMIC DNA]</scope>
    <source>
        <strain evidence="2 3">JHPTF-M18</strain>
    </source>
</reference>
<organism evidence="2 3">
    <name type="scientific">Mesonia aestuariivivens</name>
    <dbReference type="NCBI Taxonomy" id="2796128"/>
    <lineage>
        <taxon>Bacteria</taxon>
        <taxon>Pseudomonadati</taxon>
        <taxon>Bacteroidota</taxon>
        <taxon>Flavobacteriia</taxon>
        <taxon>Flavobacteriales</taxon>
        <taxon>Flavobacteriaceae</taxon>
        <taxon>Mesonia</taxon>
    </lineage>
</organism>
<feature type="domain" description="Glycosyl transferase family 1" evidence="1">
    <location>
        <begin position="177"/>
        <end position="316"/>
    </location>
</feature>
<dbReference type="EMBL" id="JAHWDF010000012">
    <property type="protein sequence ID" value="MBW2962383.1"/>
    <property type="molecule type" value="Genomic_DNA"/>
</dbReference>